<feature type="non-terminal residue" evidence="1">
    <location>
        <position position="269"/>
    </location>
</feature>
<dbReference type="EMBL" id="CAJVQB010028951">
    <property type="protein sequence ID" value="CAG8813322.1"/>
    <property type="molecule type" value="Genomic_DNA"/>
</dbReference>
<sequence length="269" mass="32146">MPEFAEFDINDDILHFNPIKFHRAQANTATFHNCADHTFNGLYNNHVEFDFSSSINQTRTEQNEIEIRESDHWYKLQVGMIFHDWDHAMNEIQKYEKRQGFKTQYYRIKKLKNRDVWRLNLLCPEKDNPHKLVYVAKLVNEHRNYDLDQAHYNFQENMAFTTEMTKNIKFFVTKINLQRISFTTLFKYQWKCLLDKYSNKTGMSFTLRVESYNTKLKRLIFNSNMIILELAKKLTACVLEEDKKTEYALFRVLVLKAALVVTADSILPN</sequence>
<evidence type="ECO:0000313" key="2">
    <source>
        <dbReference type="Proteomes" id="UP000789901"/>
    </source>
</evidence>
<name>A0ABN7W2M4_GIGMA</name>
<accession>A0ABN7W2M4</accession>
<evidence type="ECO:0000313" key="1">
    <source>
        <dbReference type="EMBL" id="CAG8813322.1"/>
    </source>
</evidence>
<organism evidence="1 2">
    <name type="scientific">Gigaspora margarita</name>
    <dbReference type="NCBI Taxonomy" id="4874"/>
    <lineage>
        <taxon>Eukaryota</taxon>
        <taxon>Fungi</taxon>
        <taxon>Fungi incertae sedis</taxon>
        <taxon>Mucoromycota</taxon>
        <taxon>Glomeromycotina</taxon>
        <taxon>Glomeromycetes</taxon>
        <taxon>Diversisporales</taxon>
        <taxon>Gigasporaceae</taxon>
        <taxon>Gigaspora</taxon>
    </lineage>
</organism>
<dbReference type="Proteomes" id="UP000789901">
    <property type="component" value="Unassembled WGS sequence"/>
</dbReference>
<protein>
    <submittedName>
        <fullName evidence="1">20460_t:CDS:1</fullName>
    </submittedName>
</protein>
<proteinExistence type="predicted"/>
<gene>
    <name evidence="1" type="ORF">GMARGA_LOCUS25753</name>
</gene>
<reference evidence="1 2" key="1">
    <citation type="submission" date="2021-06" db="EMBL/GenBank/DDBJ databases">
        <authorList>
            <person name="Kallberg Y."/>
            <person name="Tangrot J."/>
            <person name="Rosling A."/>
        </authorList>
    </citation>
    <scope>NUCLEOTIDE SEQUENCE [LARGE SCALE GENOMIC DNA]</scope>
    <source>
        <strain evidence="1 2">120-4 pot B 10/14</strain>
    </source>
</reference>
<keyword evidence="2" id="KW-1185">Reference proteome</keyword>
<comment type="caution">
    <text evidence="1">The sequence shown here is derived from an EMBL/GenBank/DDBJ whole genome shotgun (WGS) entry which is preliminary data.</text>
</comment>